<reference evidence="1 2" key="1">
    <citation type="submission" date="2021-06" db="EMBL/GenBank/DDBJ databases">
        <title>Caerostris extrusa draft genome.</title>
        <authorList>
            <person name="Kono N."/>
            <person name="Arakawa K."/>
        </authorList>
    </citation>
    <scope>NUCLEOTIDE SEQUENCE [LARGE SCALE GENOMIC DNA]</scope>
</reference>
<organism evidence="1 2">
    <name type="scientific">Caerostris extrusa</name>
    <name type="common">Bark spider</name>
    <name type="synonym">Caerostris bankana</name>
    <dbReference type="NCBI Taxonomy" id="172846"/>
    <lineage>
        <taxon>Eukaryota</taxon>
        <taxon>Metazoa</taxon>
        <taxon>Ecdysozoa</taxon>
        <taxon>Arthropoda</taxon>
        <taxon>Chelicerata</taxon>
        <taxon>Arachnida</taxon>
        <taxon>Araneae</taxon>
        <taxon>Araneomorphae</taxon>
        <taxon>Entelegynae</taxon>
        <taxon>Araneoidea</taxon>
        <taxon>Araneidae</taxon>
        <taxon>Caerostris</taxon>
    </lineage>
</organism>
<evidence type="ECO:0000313" key="1">
    <source>
        <dbReference type="EMBL" id="GIY34252.1"/>
    </source>
</evidence>
<dbReference type="EMBL" id="BPLR01009744">
    <property type="protein sequence ID" value="GIY34252.1"/>
    <property type="molecule type" value="Genomic_DNA"/>
</dbReference>
<name>A0AAV4SL67_CAEEX</name>
<accession>A0AAV4SL67</accession>
<keyword evidence="2" id="KW-1185">Reference proteome</keyword>
<comment type="caution">
    <text evidence="1">The sequence shown here is derived from an EMBL/GenBank/DDBJ whole genome shotgun (WGS) entry which is preliminary data.</text>
</comment>
<sequence>MCPVTKGVEVDLLYDIPLKSLCTEWDDSFQKIKKLRQITSIRGFKVDIKQVRAFFQIGMLLHEFLVPQVQALPVQLFLRR</sequence>
<dbReference type="AlphaFoldDB" id="A0AAV4SL67"/>
<evidence type="ECO:0000313" key="2">
    <source>
        <dbReference type="Proteomes" id="UP001054945"/>
    </source>
</evidence>
<dbReference type="Proteomes" id="UP001054945">
    <property type="component" value="Unassembled WGS sequence"/>
</dbReference>
<gene>
    <name evidence="1" type="ORF">CEXT_253781</name>
</gene>
<proteinExistence type="predicted"/>
<protein>
    <submittedName>
        <fullName evidence="1">Uncharacterized protein</fullName>
    </submittedName>
</protein>